<feature type="chain" id="PRO_5002434028" evidence="1">
    <location>
        <begin position="22"/>
        <end position="39"/>
    </location>
</feature>
<organism evidence="2">
    <name type="scientific">Anguilla anguilla</name>
    <name type="common">European freshwater eel</name>
    <name type="synonym">Muraena anguilla</name>
    <dbReference type="NCBI Taxonomy" id="7936"/>
    <lineage>
        <taxon>Eukaryota</taxon>
        <taxon>Metazoa</taxon>
        <taxon>Chordata</taxon>
        <taxon>Craniata</taxon>
        <taxon>Vertebrata</taxon>
        <taxon>Euteleostomi</taxon>
        <taxon>Actinopterygii</taxon>
        <taxon>Neopterygii</taxon>
        <taxon>Teleostei</taxon>
        <taxon>Anguilliformes</taxon>
        <taxon>Anguillidae</taxon>
        <taxon>Anguilla</taxon>
    </lineage>
</organism>
<proteinExistence type="predicted"/>
<feature type="signal peptide" evidence="1">
    <location>
        <begin position="1"/>
        <end position="21"/>
    </location>
</feature>
<dbReference type="EMBL" id="GBXM01040336">
    <property type="protein sequence ID" value="JAH68241.1"/>
    <property type="molecule type" value="Transcribed_RNA"/>
</dbReference>
<evidence type="ECO:0000313" key="2">
    <source>
        <dbReference type="EMBL" id="JAH68241.1"/>
    </source>
</evidence>
<accession>A0A0E9UR83</accession>
<reference evidence="2" key="1">
    <citation type="submission" date="2014-11" db="EMBL/GenBank/DDBJ databases">
        <authorList>
            <person name="Amaro Gonzalez C."/>
        </authorList>
    </citation>
    <scope>NUCLEOTIDE SEQUENCE</scope>
</reference>
<reference evidence="2" key="2">
    <citation type="journal article" date="2015" name="Fish Shellfish Immunol.">
        <title>Early steps in the European eel (Anguilla anguilla)-Vibrio vulnificus interaction in the gills: Role of the RtxA13 toxin.</title>
        <authorList>
            <person name="Callol A."/>
            <person name="Pajuelo D."/>
            <person name="Ebbesson L."/>
            <person name="Teles M."/>
            <person name="MacKenzie S."/>
            <person name="Amaro C."/>
        </authorList>
    </citation>
    <scope>NUCLEOTIDE SEQUENCE</scope>
</reference>
<name>A0A0E9UR83_ANGAN</name>
<evidence type="ECO:0000256" key="1">
    <source>
        <dbReference type="SAM" id="SignalP"/>
    </source>
</evidence>
<sequence>MGWIRLNIFPVAVLRLDSVVANQISVLAAGVPLITVVHH</sequence>
<dbReference type="AlphaFoldDB" id="A0A0E9UR83"/>
<protein>
    <submittedName>
        <fullName evidence="2">Uncharacterized protein</fullName>
    </submittedName>
</protein>
<keyword evidence="1" id="KW-0732">Signal</keyword>